<comment type="catalytic activity">
    <reaction evidence="9">
        <text>N-terminal L-prolyl-L-prolyl-L-lysyl-[protein] + 2 S-adenosyl-L-methionine = N-terminal N,N-dimethyl-L-prolyl-L-prolyl-L-lysyl-[protein] + 2 S-adenosyl-L-homocysteine + 2 H(+)</text>
        <dbReference type="Rhea" id="RHEA:54736"/>
        <dbReference type="Rhea" id="RHEA-COMP:13787"/>
        <dbReference type="Rhea" id="RHEA-COMP:13974"/>
        <dbReference type="ChEBI" id="CHEBI:15378"/>
        <dbReference type="ChEBI" id="CHEBI:57856"/>
        <dbReference type="ChEBI" id="CHEBI:59789"/>
        <dbReference type="ChEBI" id="CHEBI:138059"/>
        <dbReference type="ChEBI" id="CHEBI:138318"/>
        <dbReference type="EC" id="2.1.1.244"/>
    </reaction>
</comment>
<keyword evidence="6" id="KW-0539">Nucleus</keyword>
<evidence type="ECO:0000256" key="4">
    <source>
        <dbReference type="ARBA" id="ARBA00022679"/>
    </source>
</evidence>
<organism evidence="11 12">
    <name type="scientific">Cirrhinus mrigala</name>
    <name type="common">Mrigala</name>
    <dbReference type="NCBI Taxonomy" id="683832"/>
    <lineage>
        <taxon>Eukaryota</taxon>
        <taxon>Metazoa</taxon>
        <taxon>Chordata</taxon>
        <taxon>Craniata</taxon>
        <taxon>Vertebrata</taxon>
        <taxon>Euteleostomi</taxon>
        <taxon>Actinopterygii</taxon>
        <taxon>Neopterygii</taxon>
        <taxon>Teleostei</taxon>
        <taxon>Ostariophysi</taxon>
        <taxon>Cypriniformes</taxon>
        <taxon>Cyprinidae</taxon>
        <taxon>Labeoninae</taxon>
        <taxon>Labeonini</taxon>
        <taxon>Cirrhinus</taxon>
    </lineage>
</organism>
<dbReference type="Gene3D" id="3.40.50.150">
    <property type="entry name" value="Vaccinia Virus protein VP39"/>
    <property type="match status" value="1"/>
</dbReference>
<evidence type="ECO:0000256" key="9">
    <source>
        <dbReference type="ARBA" id="ARBA00047885"/>
    </source>
</evidence>
<dbReference type="EC" id="2.1.1.244" evidence="7"/>
<gene>
    <name evidence="11" type="ORF">M9458_011630</name>
</gene>
<accession>A0ABD0R495</accession>
<comment type="similarity">
    <text evidence="2">Belongs to the methyltransferase superfamily. NTM1 family.</text>
</comment>
<evidence type="ECO:0000256" key="5">
    <source>
        <dbReference type="ARBA" id="ARBA00022691"/>
    </source>
</evidence>
<evidence type="ECO:0000256" key="3">
    <source>
        <dbReference type="ARBA" id="ARBA00022603"/>
    </source>
</evidence>
<dbReference type="GO" id="GO:0005634">
    <property type="term" value="C:nucleus"/>
    <property type="evidence" value="ECO:0007669"/>
    <property type="project" value="UniProtKB-SubCell"/>
</dbReference>
<evidence type="ECO:0000256" key="6">
    <source>
        <dbReference type="ARBA" id="ARBA00023242"/>
    </source>
</evidence>
<dbReference type="InterPro" id="IPR008576">
    <property type="entry name" value="MeTrfase_NTM1"/>
</dbReference>
<evidence type="ECO:0000256" key="1">
    <source>
        <dbReference type="ARBA" id="ARBA00004123"/>
    </source>
</evidence>
<comment type="caution">
    <text evidence="11">The sequence shown here is derived from an EMBL/GenBank/DDBJ whole genome shotgun (WGS) entry which is preliminary data.</text>
</comment>
<evidence type="ECO:0000256" key="8">
    <source>
        <dbReference type="ARBA" id="ARBA00047306"/>
    </source>
</evidence>
<keyword evidence="4" id="KW-0808">Transferase</keyword>
<dbReference type="PANTHER" id="PTHR12753:SF1">
    <property type="entry name" value="N-TERMINAL XAA-PRO-LYS N-METHYLTRANSFERASE 1"/>
    <property type="match status" value="1"/>
</dbReference>
<dbReference type="GO" id="GO:0071885">
    <property type="term" value="F:N-terminal protein N-methyltransferase activity"/>
    <property type="evidence" value="ECO:0007669"/>
    <property type="project" value="UniProtKB-EC"/>
</dbReference>
<keyword evidence="3" id="KW-0489">Methyltransferase</keyword>
<dbReference type="PANTHER" id="PTHR12753">
    <property type="entry name" value="AD-003 - RELATED"/>
    <property type="match status" value="1"/>
</dbReference>
<dbReference type="GO" id="GO:0032259">
    <property type="term" value="P:methylation"/>
    <property type="evidence" value="ECO:0007669"/>
    <property type="project" value="UniProtKB-KW"/>
</dbReference>
<name>A0ABD0R495_CIRMR</name>
<evidence type="ECO:0000256" key="2">
    <source>
        <dbReference type="ARBA" id="ARBA00009059"/>
    </source>
</evidence>
<comment type="catalytic activity">
    <reaction evidence="10">
        <text>N-terminal L-alanyl-L-prolyl-L-lysyl-[protein] + 3 S-adenosyl-L-methionine = N-terminal N,N,N-trimethyl-L-alanyl-L-prolyl-L-lysyl-[protein] + 3 S-adenosyl-L-homocysteine + 3 H(+)</text>
        <dbReference type="Rhea" id="RHEA:54712"/>
        <dbReference type="Rhea" id="RHEA-COMP:13785"/>
        <dbReference type="Rhea" id="RHEA-COMP:13971"/>
        <dbReference type="ChEBI" id="CHEBI:15378"/>
        <dbReference type="ChEBI" id="CHEBI:57856"/>
        <dbReference type="ChEBI" id="CHEBI:59789"/>
        <dbReference type="ChEBI" id="CHEBI:138057"/>
        <dbReference type="ChEBI" id="CHEBI:138315"/>
        <dbReference type="EC" id="2.1.1.244"/>
    </reaction>
</comment>
<dbReference type="Proteomes" id="UP001529510">
    <property type="component" value="Unassembled WGS sequence"/>
</dbReference>
<evidence type="ECO:0000313" key="11">
    <source>
        <dbReference type="EMBL" id="KAL0193334.1"/>
    </source>
</evidence>
<evidence type="ECO:0000313" key="12">
    <source>
        <dbReference type="Proteomes" id="UP001529510"/>
    </source>
</evidence>
<reference evidence="11 12" key="1">
    <citation type="submission" date="2024-05" db="EMBL/GenBank/DDBJ databases">
        <title>Genome sequencing and assembly of Indian major carp, Cirrhinus mrigala (Hamilton, 1822).</title>
        <authorList>
            <person name="Mohindra V."/>
            <person name="Chowdhury L.M."/>
            <person name="Lal K."/>
            <person name="Jena J.K."/>
        </authorList>
    </citation>
    <scope>NUCLEOTIDE SEQUENCE [LARGE SCALE GENOMIC DNA]</scope>
    <source>
        <strain evidence="11">CM1030</strain>
        <tissue evidence="11">Blood</tissue>
    </source>
</reference>
<dbReference type="InterPro" id="IPR029063">
    <property type="entry name" value="SAM-dependent_MTases_sf"/>
</dbReference>
<evidence type="ECO:0000256" key="7">
    <source>
        <dbReference type="ARBA" id="ARBA00039112"/>
    </source>
</evidence>
<dbReference type="EMBL" id="JAMKFB020000005">
    <property type="protein sequence ID" value="KAL0193334.1"/>
    <property type="molecule type" value="Genomic_DNA"/>
</dbReference>
<evidence type="ECO:0000256" key="10">
    <source>
        <dbReference type="ARBA" id="ARBA00048167"/>
    </source>
</evidence>
<dbReference type="Pfam" id="PF05891">
    <property type="entry name" value="Methyltransf_PK"/>
    <property type="match status" value="1"/>
</dbReference>
<proteinExistence type="inferred from homology"/>
<keyword evidence="12" id="KW-1185">Reference proteome</keyword>
<comment type="catalytic activity">
    <reaction evidence="8">
        <text>N-terminal L-seryl-L-prolyl-L-lysyl-[protein] + 3 S-adenosyl-L-methionine = N-terminal N,N,N-trimethyl-L-seryl-L-prolyl-L-lysyl-[protein] + 3 S-adenosyl-L-homocysteine + 3 H(+)</text>
        <dbReference type="Rhea" id="RHEA:54724"/>
        <dbReference type="Rhea" id="RHEA-COMP:13789"/>
        <dbReference type="Rhea" id="RHEA-COMP:13973"/>
        <dbReference type="ChEBI" id="CHEBI:15378"/>
        <dbReference type="ChEBI" id="CHEBI:57856"/>
        <dbReference type="ChEBI" id="CHEBI:59789"/>
        <dbReference type="ChEBI" id="CHEBI:138061"/>
        <dbReference type="ChEBI" id="CHEBI:138317"/>
        <dbReference type="EC" id="2.1.1.244"/>
    </reaction>
</comment>
<comment type="subcellular location">
    <subcellularLocation>
        <location evidence="1">Nucleus</location>
    </subcellularLocation>
</comment>
<sequence>MESCLIEDQTTFYSKAEHYWKEVPPTVDGMLGGYGSISSIDINGSKKFLQKFLG</sequence>
<protein>
    <recommendedName>
        <fullName evidence="7">protein N-terminal methyltransferase</fullName>
        <ecNumber evidence="7">2.1.1.244</ecNumber>
    </recommendedName>
</protein>
<keyword evidence="5" id="KW-0949">S-adenosyl-L-methionine</keyword>
<dbReference type="AlphaFoldDB" id="A0ABD0R495"/>
<feature type="non-terminal residue" evidence="11">
    <location>
        <position position="54"/>
    </location>
</feature>